<sequence>MGMVYSAKELTVSKLISVVSNSLISKHRLPSTSLPELNTKDPVNITSGVKRSFCRCPDLLFELMNVSVKNPSVISIRNINSVIVTYSALMFSRNNKNSAFQRCTTLMAVAGPSIVTFLARLISPSYGSIAAKATVKFERITENIGSGYNSGTGIFTAPTKGLYHFTASARQSRSGYLHLGLFRNEEEMAVSVGVNYNSLTIGATFTLQSGDRVYVKNIWSRSSGIVGAGQSYFSGNLVHKM</sequence>
<keyword evidence="6" id="KW-1185">Reference proteome</keyword>
<comment type="subcellular location">
    <subcellularLocation>
        <location evidence="1">Secreted</location>
    </subcellularLocation>
</comment>
<evidence type="ECO:0000313" key="5">
    <source>
        <dbReference type="EMBL" id="CAC5357832.1"/>
    </source>
</evidence>
<dbReference type="PANTHER" id="PTHR22923">
    <property type="entry name" value="CEREBELLIN-RELATED"/>
    <property type="match status" value="1"/>
</dbReference>
<gene>
    <name evidence="5" type="ORF">MCOR_1327</name>
</gene>
<organism evidence="5 6">
    <name type="scientific">Mytilus coruscus</name>
    <name type="common">Sea mussel</name>
    <dbReference type="NCBI Taxonomy" id="42192"/>
    <lineage>
        <taxon>Eukaryota</taxon>
        <taxon>Metazoa</taxon>
        <taxon>Spiralia</taxon>
        <taxon>Lophotrochozoa</taxon>
        <taxon>Mollusca</taxon>
        <taxon>Bivalvia</taxon>
        <taxon>Autobranchia</taxon>
        <taxon>Pteriomorphia</taxon>
        <taxon>Mytilida</taxon>
        <taxon>Mytiloidea</taxon>
        <taxon>Mytilidae</taxon>
        <taxon>Mytilinae</taxon>
        <taxon>Mytilus</taxon>
    </lineage>
</organism>
<keyword evidence="3" id="KW-0732">Signal</keyword>
<dbReference type="SUPFAM" id="SSF49842">
    <property type="entry name" value="TNF-like"/>
    <property type="match status" value="1"/>
</dbReference>
<dbReference type="Gene3D" id="2.60.120.40">
    <property type="match status" value="1"/>
</dbReference>
<evidence type="ECO:0000256" key="2">
    <source>
        <dbReference type="ARBA" id="ARBA00022525"/>
    </source>
</evidence>
<dbReference type="SMART" id="SM00110">
    <property type="entry name" value="C1Q"/>
    <property type="match status" value="1"/>
</dbReference>
<feature type="domain" description="C1q" evidence="4">
    <location>
        <begin position="110"/>
        <end position="241"/>
    </location>
</feature>
<dbReference type="Proteomes" id="UP000507470">
    <property type="component" value="Unassembled WGS sequence"/>
</dbReference>
<evidence type="ECO:0000256" key="1">
    <source>
        <dbReference type="ARBA" id="ARBA00004613"/>
    </source>
</evidence>
<evidence type="ECO:0000313" key="6">
    <source>
        <dbReference type="Proteomes" id="UP000507470"/>
    </source>
</evidence>
<reference evidence="5 6" key="1">
    <citation type="submission" date="2020-06" db="EMBL/GenBank/DDBJ databases">
        <authorList>
            <person name="Li R."/>
            <person name="Bekaert M."/>
        </authorList>
    </citation>
    <scope>NUCLEOTIDE SEQUENCE [LARGE SCALE GENOMIC DNA]</scope>
    <source>
        <strain evidence="6">wild</strain>
    </source>
</reference>
<dbReference type="PROSITE" id="PS50871">
    <property type="entry name" value="C1Q"/>
    <property type="match status" value="1"/>
</dbReference>
<protein>
    <submittedName>
        <fullName evidence="5">C1QL</fullName>
    </submittedName>
</protein>
<dbReference type="PANTHER" id="PTHR22923:SF64">
    <property type="entry name" value="C1Q-RELATED FACTOR"/>
    <property type="match status" value="1"/>
</dbReference>
<dbReference type="GO" id="GO:0005576">
    <property type="term" value="C:extracellular region"/>
    <property type="evidence" value="ECO:0007669"/>
    <property type="project" value="UniProtKB-SubCell"/>
</dbReference>
<proteinExistence type="predicted"/>
<dbReference type="InterPro" id="IPR050822">
    <property type="entry name" value="Cerebellin_Synaptic_Org"/>
</dbReference>
<dbReference type="EMBL" id="CACVKT020000259">
    <property type="protein sequence ID" value="CAC5357832.1"/>
    <property type="molecule type" value="Genomic_DNA"/>
</dbReference>
<keyword evidence="2" id="KW-0964">Secreted</keyword>
<dbReference type="InterPro" id="IPR001073">
    <property type="entry name" value="C1q_dom"/>
</dbReference>
<evidence type="ECO:0000256" key="3">
    <source>
        <dbReference type="ARBA" id="ARBA00022729"/>
    </source>
</evidence>
<dbReference type="AlphaFoldDB" id="A0A6J7ZYD3"/>
<dbReference type="Pfam" id="PF00386">
    <property type="entry name" value="C1q"/>
    <property type="match status" value="1"/>
</dbReference>
<name>A0A6J7ZYD3_MYTCO</name>
<dbReference type="OrthoDB" id="6066545at2759"/>
<dbReference type="PRINTS" id="PR00007">
    <property type="entry name" value="COMPLEMNTC1Q"/>
</dbReference>
<accession>A0A6J7ZYD3</accession>
<dbReference type="InterPro" id="IPR008983">
    <property type="entry name" value="Tumour_necrosis_fac-like_dom"/>
</dbReference>
<evidence type="ECO:0000259" key="4">
    <source>
        <dbReference type="PROSITE" id="PS50871"/>
    </source>
</evidence>